<reference evidence="1 2" key="1">
    <citation type="submission" date="2017-10" db="EMBL/GenBank/DDBJ databases">
        <title>Draft genome sequence of Anoxybacillus flavithermus KU2-6-11 from caldera Uzon (Russia:Kamchtka).</title>
        <authorList>
            <person name="Korzhuk A.V."/>
            <person name="Rozanov A.S."/>
            <person name="Bryanskaya A.V."/>
            <person name="Peltek S.E."/>
        </authorList>
    </citation>
    <scope>NUCLEOTIDE SEQUENCE [LARGE SCALE GENOMIC DNA]</scope>
    <source>
        <strain evidence="1 2">KU2-6_11</strain>
    </source>
</reference>
<comment type="caution">
    <text evidence="1">The sequence shown here is derived from an EMBL/GenBank/DDBJ whole genome shotgun (WGS) entry which is preliminary data.</text>
</comment>
<evidence type="ECO:0000313" key="1">
    <source>
        <dbReference type="EMBL" id="PIC05517.1"/>
    </source>
</evidence>
<protein>
    <submittedName>
        <fullName evidence="1">Uncharacterized protein</fullName>
    </submittedName>
</protein>
<organism evidence="1 2">
    <name type="scientific">Anoxybacillus flavithermus</name>
    <dbReference type="NCBI Taxonomy" id="33934"/>
    <lineage>
        <taxon>Bacteria</taxon>
        <taxon>Bacillati</taxon>
        <taxon>Bacillota</taxon>
        <taxon>Bacilli</taxon>
        <taxon>Bacillales</taxon>
        <taxon>Anoxybacillaceae</taxon>
        <taxon>Anoxybacillus</taxon>
    </lineage>
</organism>
<evidence type="ECO:0000313" key="2">
    <source>
        <dbReference type="Proteomes" id="UP000230559"/>
    </source>
</evidence>
<name>A0A2G5RRY5_9BACL</name>
<sequence>MTREQKKRLRLQLSKLLDRCDGCEHIGTVNIGIHVCGTCPLGRQIRIIGKKLDGEKQQPKRVKLPQGRGVKRKWTDDEDRYLLEHYGRKTADEIAEALGRSRKAVMKRRQMLRQKRGEAEWLKTS</sequence>
<gene>
    <name evidence="1" type="ORF">CS060_04375</name>
</gene>
<accession>A0A2G5RRY5</accession>
<proteinExistence type="predicted"/>
<dbReference type="AlphaFoldDB" id="A0A2G5RRY5"/>
<dbReference type="EMBL" id="PEDM01000005">
    <property type="protein sequence ID" value="PIC05517.1"/>
    <property type="molecule type" value="Genomic_DNA"/>
</dbReference>
<dbReference type="Proteomes" id="UP000230559">
    <property type="component" value="Unassembled WGS sequence"/>
</dbReference>
<dbReference type="RefSeq" id="WP_035050443.1">
    <property type="nucleotide sequence ID" value="NZ_PEDM01000005.1"/>
</dbReference>